<evidence type="ECO:0000259" key="11">
    <source>
        <dbReference type="SMART" id="SM01029"/>
    </source>
</evidence>
<dbReference type="InterPro" id="IPR025972">
    <property type="entry name" value="BetaGal_dom3"/>
</dbReference>
<dbReference type="InterPro" id="IPR036833">
    <property type="entry name" value="BetaGal_dom3_sf"/>
</dbReference>
<comment type="similarity">
    <text evidence="2 9">Belongs to the glycosyl hydrolase 35 family.</text>
</comment>
<gene>
    <name evidence="12" type="ORF">QR685DRAFT_432986</name>
</gene>
<dbReference type="Gene3D" id="3.20.20.80">
    <property type="entry name" value="Glycosidases"/>
    <property type="match status" value="1"/>
</dbReference>
<dbReference type="InterPro" id="IPR001944">
    <property type="entry name" value="Glycoside_Hdrlase_35"/>
</dbReference>
<dbReference type="EC" id="3.2.1.23" evidence="3 8"/>
<dbReference type="SUPFAM" id="SSF51011">
    <property type="entry name" value="Glycosyl hydrolase domain"/>
    <property type="match status" value="1"/>
</dbReference>
<keyword evidence="5 8" id="KW-0378">Hydrolase</keyword>
<dbReference type="Pfam" id="PF10435">
    <property type="entry name" value="BetaGal_dom2"/>
    <property type="match status" value="1"/>
</dbReference>
<keyword evidence="13" id="KW-1185">Reference proteome</keyword>
<dbReference type="SUPFAM" id="SSF51445">
    <property type="entry name" value="(Trans)glycosidases"/>
    <property type="match status" value="1"/>
</dbReference>
<name>A0ABR3DRG4_NEUIN</name>
<evidence type="ECO:0000256" key="6">
    <source>
        <dbReference type="ARBA" id="ARBA00023180"/>
    </source>
</evidence>
<evidence type="ECO:0000256" key="4">
    <source>
        <dbReference type="ARBA" id="ARBA00022729"/>
    </source>
</evidence>
<dbReference type="Pfam" id="PF13363">
    <property type="entry name" value="BetaGal_dom3"/>
    <property type="match status" value="1"/>
</dbReference>
<dbReference type="Proteomes" id="UP001451303">
    <property type="component" value="Unassembled WGS sequence"/>
</dbReference>
<dbReference type="InterPro" id="IPR019801">
    <property type="entry name" value="Glyco_hydro_35_CS"/>
</dbReference>
<reference evidence="12 13" key="1">
    <citation type="submission" date="2023-09" db="EMBL/GenBank/DDBJ databases">
        <title>Multi-omics analysis of a traditional fermented food reveals byproduct-associated fungal strains for waste-to-food upcycling.</title>
        <authorList>
            <consortium name="Lawrence Berkeley National Laboratory"/>
            <person name="Rekdal V.M."/>
            <person name="Villalobos-Escobedo J.M."/>
            <person name="Rodriguez-Valeron N."/>
            <person name="Garcia M.O."/>
            <person name="Vasquez D.P."/>
            <person name="Damayanti I."/>
            <person name="Sorensen P.M."/>
            <person name="Baidoo E.E."/>
            <person name="De Carvalho A.C."/>
            <person name="Riley R."/>
            <person name="Lipzen A."/>
            <person name="He G."/>
            <person name="Yan M."/>
            <person name="Haridas S."/>
            <person name="Daum C."/>
            <person name="Yoshinaga Y."/>
            <person name="Ng V."/>
            <person name="Grigoriev I.V."/>
            <person name="Munk R."/>
            <person name="Nuraida L."/>
            <person name="Wijaya C.H."/>
            <person name="Morales P.-C."/>
            <person name="Keasling J.D."/>
        </authorList>
    </citation>
    <scope>NUCLEOTIDE SEQUENCE [LARGE SCALE GENOMIC DNA]</scope>
    <source>
        <strain evidence="12 13">FGSC 2613</strain>
    </source>
</reference>
<feature type="signal peptide" evidence="10">
    <location>
        <begin position="1"/>
        <end position="19"/>
    </location>
</feature>
<dbReference type="InterPro" id="IPR025300">
    <property type="entry name" value="BetaGal_jelly_roll_dom"/>
</dbReference>
<dbReference type="SMART" id="SM01029">
    <property type="entry name" value="BetaGal_dom2"/>
    <property type="match status" value="1"/>
</dbReference>
<dbReference type="PANTHER" id="PTHR23421">
    <property type="entry name" value="BETA-GALACTOSIDASE RELATED"/>
    <property type="match status" value="1"/>
</dbReference>
<keyword evidence="4 10" id="KW-0732">Signal</keyword>
<proteinExistence type="inferred from homology"/>
<dbReference type="PRINTS" id="PR00742">
    <property type="entry name" value="GLHYDRLASE35"/>
</dbReference>
<dbReference type="EMBL" id="JAVLET010000001">
    <property type="protein sequence ID" value="KAL0475252.1"/>
    <property type="molecule type" value="Genomic_DNA"/>
</dbReference>
<feature type="chain" id="PRO_5046302602" description="Beta-galactosidase" evidence="10">
    <location>
        <begin position="20"/>
        <end position="1002"/>
    </location>
</feature>
<keyword evidence="7 8" id="KW-0326">Glycosidase</keyword>
<evidence type="ECO:0000256" key="8">
    <source>
        <dbReference type="RuleBase" id="RU000675"/>
    </source>
</evidence>
<evidence type="ECO:0000256" key="3">
    <source>
        <dbReference type="ARBA" id="ARBA00012756"/>
    </source>
</evidence>
<dbReference type="Gene3D" id="2.102.20.10">
    <property type="entry name" value="Beta-galactosidase, domain 2"/>
    <property type="match status" value="1"/>
</dbReference>
<dbReference type="SUPFAM" id="SSF49785">
    <property type="entry name" value="Galactose-binding domain-like"/>
    <property type="match status" value="2"/>
</dbReference>
<feature type="domain" description="Beta-galactosidase" evidence="11">
    <location>
        <begin position="383"/>
        <end position="566"/>
    </location>
</feature>
<evidence type="ECO:0000256" key="5">
    <source>
        <dbReference type="ARBA" id="ARBA00022801"/>
    </source>
</evidence>
<evidence type="ECO:0000256" key="2">
    <source>
        <dbReference type="ARBA" id="ARBA00009809"/>
    </source>
</evidence>
<evidence type="ECO:0000256" key="10">
    <source>
        <dbReference type="SAM" id="SignalP"/>
    </source>
</evidence>
<comment type="caution">
    <text evidence="12">The sequence shown here is derived from an EMBL/GenBank/DDBJ whole genome shotgun (WGS) entry which is preliminary data.</text>
</comment>
<comment type="catalytic activity">
    <reaction evidence="1 8">
        <text>Hydrolysis of terminal non-reducing beta-D-galactose residues in beta-D-galactosides.</text>
        <dbReference type="EC" id="3.2.1.23"/>
    </reaction>
</comment>
<dbReference type="Pfam" id="PF01301">
    <property type="entry name" value="Glyco_hydro_35"/>
    <property type="match status" value="1"/>
</dbReference>
<evidence type="ECO:0000256" key="1">
    <source>
        <dbReference type="ARBA" id="ARBA00001412"/>
    </source>
</evidence>
<dbReference type="PROSITE" id="PS01182">
    <property type="entry name" value="GLYCOSYL_HYDROL_F35"/>
    <property type="match status" value="1"/>
</dbReference>
<accession>A0ABR3DRG4</accession>
<protein>
    <recommendedName>
        <fullName evidence="3 8">Beta-galactosidase</fullName>
        <ecNumber evidence="3 8">3.2.1.23</ecNumber>
    </recommendedName>
</protein>
<organism evidence="12 13">
    <name type="scientific">Neurospora intermedia</name>
    <dbReference type="NCBI Taxonomy" id="5142"/>
    <lineage>
        <taxon>Eukaryota</taxon>
        <taxon>Fungi</taxon>
        <taxon>Dikarya</taxon>
        <taxon>Ascomycota</taxon>
        <taxon>Pezizomycotina</taxon>
        <taxon>Sordariomycetes</taxon>
        <taxon>Sordariomycetidae</taxon>
        <taxon>Sordariales</taxon>
        <taxon>Sordariaceae</taxon>
        <taxon>Neurospora</taxon>
    </lineage>
</organism>
<evidence type="ECO:0000313" key="12">
    <source>
        <dbReference type="EMBL" id="KAL0475252.1"/>
    </source>
</evidence>
<dbReference type="SUPFAM" id="SSF117100">
    <property type="entry name" value="Beta-galactosidase LacA, domain 3"/>
    <property type="match status" value="1"/>
</dbReference>
<dbReference type="InterPro" id="IPR037110">
    <property type="entry name" value="Betagal_dom2_sf"/>
</dbReference>
<dbReference type="InterPro" id="IPR008979">
    <property type="entry name" value="Galactose-bd-like_sf"/>
</dbReference>
<dbReference type="InterPro" id="IPR018954">
    <property type="entry name" value="Betagal_dom2"/>
</dbReference>
<dbReference type="Pfam" id="PF13364">
    <property type="entry name" value="BetaGal_ABD2"/>
    <property type="match status" value="2"/>
</dbReference>
<dbReference type="Gene3D" id="2.60.120.260">
    <property type="entry name" value="Galactose-binding domain-like"/>
    <property type="match status" value="2"/>
</dbReference>
<evidence type="ECO:0000256" key="7">
    <source>
        <dbReference type="ARBA" id="ARBA00023295"/>
    </source>
</evidence>
<sequence>MRPLSVLLAVSAAAGLGHAETLKPQTLLQDIVTFDNSSLFIKGERLMIFSGEVHPFRLPVPSLWLDIFQKVKALGLNTVSFYLDWALLEGEPGIFRGEGIFDYSAFFEAAKEAGVYLIARPGPYINAEASGGGFPGWLQRIKGHLRTADPEYLAATDNYVANVDKLIAKYQITNGGPIILYQPENEYTGAASGVKFPDPDYMQYVIDQARNAGIVLPMMSNDASWTGGHNLPGSGKGEVDIYGHDGYPLGFDCKNPTTWPSGNLITQYRAQHLKFSPSTPYTVPEFQQGGSFDPWGGYGFDQCEQLINHEQVRVFSKNMFASGVTIFNLYMIFGGTNWGNLGHPGGYTSYDYAAAIAEDRTVSREKYSELKLEANFLKVSPGYLTATPDTSNRTGIYSPNTDITVTALVNYTPKGGSFYVVRHTDYQTLASTPYTLSLPTSAGNLSIPILGGSLTLSRRDSKIHVADYPVGDHKLIYSTAEIFTWKKFSDRTVLVVYGGEGETHELAIADEVKWTSTGPPVQVKTVKKDDKKSFTVVQWKTNSERRIFKSGNLHIYILDRNTAYNYWAPQIANPSSSLIVNGGYLIRSASINGTSLSLQADFNTTTTLEVIGVPLGVSELQINGETTEYRVDSEGNYIVEIGYKAPSVSLPDLSTAKWHYIDSLPEIQSDYDDSAWPSANLKSTNNTYVGPLKTPVSLYASDYGFHTGALLFRGHFTATGAETKLFISTIGGSAFGSSVWLNSSFVGSWPGSGAASVHNDTYDLPSPLVAGQHYVLTVLVDNMGLDEDWTVGDDSMKLPRGILDYSLNSDTNITLPKSNITWKLTGNLGGEQYRDKARGPLNEGGLFIERQGYYLPSPPSSSFSSSNASSPFTGLSSPGVAFYTTSFLLSIPSSQYDIPLRFVFDNSTSLESGEEYRAWLYVNGFQYGRYVSHIGPQSIFPVPEGILNYQGENWVGVAVWATGKKGSKVPGLRVEAGTPVKTGRREVEVVKAGEWKKRTGAY</sequence>
<dbReference type="InterPro" id="IPR031330">
    <property type="entry name" value="Gly_Hdrlase_35_cat"/>
</dbReference>
<keyword evidence="6" id="KW-0325">Glycoprotein</keyword>
<evidence type="ECO:0000256" key="9">
    <source>
        <dbReference type="RuleBase" id="RU003679"/>
    </source>
</evidence>
<dbReference type="Gene3D" id="2.60.390.10">
    <property type="entry name" value="Beta-galactosidase, domain 3"/>
    <property type="match status" value="1"/>
</dbReference>
<dbReference type="InterPro" id="IPR017853">
    <property type="entry name" value="GH"/>
</dbReference>
<evidence type="ECO:0000313" key="13">
    <source>
        <dbReference type="Proteomes" id="UP001451303"/>
    </source>
</evidence>